<accession>A0A7R9FKZ1</accession>
<dbReference type="InterPro" id="IPR046328">
    <property type="entry name" value="ETS_fam"/>
</dbReference>
<dbReference type="PROSITE" id="PS00345">
    <property type="entry name" value="ETS_DOMAIN_1"/>
    <property type="match status" value="1"/>
</dbReference>
<dbReference type="SMART" id="SM00413">
    <property type="entry name" value="ETS"/>
    <property type="match status" value="1"/>
</dbReference>
<dbReference type="InterPro" id="IPR036390">
    <property type="entry name" value="WH_DNA-bd_sf"/>
</dbReference>
<dbReference type="InterPro" id="IPR000418">
    <property type="entry name" value="Ets_dom"/>
</dbReference>
<sequence>MLIERTELEDHGPSYQLVSQPAGPSYQQFSQPAGPSYQLVSQPAGPSYQLFSQPAGPSYQQFSQPAGPSYQQFSHPAGPSYQQFSQPAGPSYQQFSQPAGRSYQQFSQPAGPSYQQFSQPAGPSYQQFSQPASGPLAMETNITLWQFLLELLISNQYNNIITWTNNDGEFKLVNAEEVARLWGLRKNKTNMNYDKLSRALRYYYDKNIIKKVLGQKFVYRFVSFPEIVKMESKIPFRVKMESLQKTPGIFSGKFVYGSGASSLNFDSFPARTSAISGAPDLLQPFYFPHSYINMWKKSPLSLALTDEEDKSCLSPADLASAYKSIQIDVKYQQHFSRQYERCRSPLQRYFLADKSGNNPVTPFIGFAPPTFQALASKTSVPYLWNSMNQIPSCNAFPHFQFPYPSPSNLQSYSSQSSSSGILSSKTPKISLIQ</sequence>
<keyword evidence="3" id="KW-0539">Nucleus</keyword>
<evidence type="ECO:0000256" key="3">
    <source>
        <dbReference type="RuleBase" id="RU004019"/>
    </source>
</evidence>
<dbReference type="InterPro" id="IPR036388">
    <property type="entry name" value="WH-like_DNA-bd_sf"/>
</dbReference>
<dbReference type="FunFam" id="1.10.10.10:FF:000556">
    <property type="entry name" value="ELK1, member of ETS oncogene family"/>
    <property type="match status" value="1"/>
</dbReference>
<organism evidence="6">
    <name type="scientific">Timema tahoe</name>
    <dbReference type="NCBI Taxonomy" id="61484"/>
    <lineage>
        <taxon>Eukaryota</taxon>
        <taxon>Metazoa</taxon>
        <taxon>Ecdysozoa</taxon>
        <taxon>Arthropoda</taxon>
        <taxon>Hexapoda</taxon>
        <taxon>Insecta</taxon>
        <taxon>Pterygota</taxon>
        <taxon>Neoptera</taxon>
        <taxon>Polyneoptera</taxon>
        <taxon>Phasmatodea</taxon>
        <taxon>Timematodea</taxon>
        <taxon>Timematoidea</taxon>
        <taxon>Timematidae</taxon>
        <taxon>Timema</taxon>
    </lineage>
</organism>
<dbReference type="GO" id="GO:0000981">
    <property type="term" value="F:DNA-binding transcription factor activity, RNA polymerase II-specific"/>
    <property type="evidence" value="ECO:0007669"/>
    <property type="project" value="TreeGrafter"/>
</dbReference>
<dbReference type="SUPFAM" id="SSF46785">
    <property type="entry name" value="Winged helix' DNA-binding domain"/>
    <property type="match status" value="1"/>
</dbReference>
<dbReference type="GO" id="GO:0030154">
    <property type="term" value="P:cell differentiation"/>
    <property type="evidence" value="ECO:0007669"/>
    <property type="project" value="TreeGrafter"/>
</dbReference>
<reference evidence="6" key="1">
    <citation type="submission" date="2020-11" db="EMBL/GenBank/DDBJ databases">
        <authorList>
            <person name="Tran Van P."/>
        </authorList>
    </citation>
    <scope>NUCLEOTIDE SEQUENCE</scope>
</reference>
<feature type="compositionally biased region" description="Polar residues" evidence="4">
    <location>
        <begin position="25"/>
        <end position="41"/>
    </location>
</feature>
<dbReference type="PANTHER" id="PTHR11849:SF133">
    <property type="entry name" value="ETS DOMAIN-CONTAINING PROTEIN"/>
    <property type="match status" value="1"/>
</dbReference>
<feature type="domain" description="ETS" evidence="5">
    <location>
        <begin position="142"/>
        <end position="222"/>
    </location>
</feature>
<evidence type="ECO:0000313" key="6">
    <source>
        <dbReference type="EMBL" id="CAD7455525.1"/>
    </source>
</evidence>
<dbReference type="PRINTS" id="PR00454">
    <property type="entry name" value="ETSDOMAIN"/>
</dbReference>
<evidence type="ECO:0000256" key="1">
    <source>
        <dbReference type="ARBA" id="ARBA00005562"/>
    </source>
</evidence>
<gene>
    <name evidence="6" type="ORF">TTEB3V08_LOCUS3592</name>
</gene>
<dbReference type="EMBL" id="OE000942">
    <property type="protein sequence ID" value="CAD7455525.1"/>
    <property type="molecule type" value="Genomic_DNA"/>
</dbReference>
<dbReference type="GO" id="GO:0043565">
    <property type="term" value="F:sequence-specific DNA binding"/>
    <property type="evidence" value="ECO:0007669"/>
    <property type="project" value="InterPro"/>
</dbReference>
<evidence type="ECO:0000256" key="2">
    <source>
        <dbReference type="ARBA" id="ARBA00023125"/>
    </source>
</evidence>
<keyword evidence="2 3" id="KW-0238">DNA-binding</keyword>
<dbReference type="GO" id="GO:0005634">
    <property type="term" value="C:nucleus"/>
    <property type="evidence" value="ECO:0007669"/>
    <property type="project" value="UniProtKB-SubCell"/>
</dbReference>
<comment type="subcellular location">
    <subcellularLocation>
        <location evidence="3">Nucleus</location>
    </subcellularLocation>
</comment>
<dbReference type="PANTHER" id="PTHR11849">
    <property type="entry name" value="ETS"/>
    <property type="match status" value="1"/>
</dbReference>
<dbReference type="AlphaFoldDB" id="A0A7R9FKZ1"/>
<feature type="compositionally biased region" description="Basic and acidic residues" evidence="4">
    <location>
        <begin position="1"/>
        <end position="12"/>
    </location>
</feature>
<dbReference type="Gene3D" id="1.10.10.10">
    <property type="entry name" value="Winged helix-like DNA-binding domain superfamily/Winged helix DNA-binding domain"/>
    <property type="match status" value="1"/>
</dbReference>
<dbReference type="PROSITE" id="PS00346">
    <property type="entry name" value="ETS_DOMAIN_2"/>
    <property type="match status" value="1"/>
</dbReference>
<proteinExistence type="inferred from homology"/>
<dbReference type="Pfam" id="PF00178">
    <property type="entry name" value="Ets"/>
    <property type="match status" value="1"/>
</dbReference>
<evidence type="ECO:0000259" key="5">
    <source>
        <dbReference type="PROSITE" id="PS50061"/>
    </source>
</evidence>
<feature type="compositionally biased region" description="Polar residues" evidence="4">
    <location>
        <begin position="58"/>
        <end position="130"/>
    </location>
</feature>
<evidence type="ECO:0000256" key="4">
    <source>
        <dbReference type="SAM" id="MobiDB-lite"/>
    </source>
</evidence>
<name>A0A7R9FKZ1_9NEOP</name>
<dbReference type="PROSITE" id="PS50061">
    <property type="entry name" value="ETS_DOMAIN_3"/>
    <property type="match status" value="1"/>
</dbReference>
<protein>
    <recommendedName>
        <fullName evidence="5">ETS domain-containing protein</fullName>
    </recommendedName>
</protein>
<feature type="region of interest" description="Disordered" evidence="4">
    <location>
        <begin position="1"/>
        <end position="130"/>
    </location>
</feature>
<comment type="similarity">
    <text evidence="1 3">Belongs to the ETS family.</text>
</comment>